<feature type="chain" id="PRO_5043954568" description="SCP domain-containing protein" evidence="1">
    <location>
        <begin position="20"/>
        <end position="189"/>
    </location>
</feature>
<protein>
    <recommendedName>
        <fullName evidence="2">SCP domain-containing protein</fullName>
    </recommendedName>
</protein>
<feature type="signal peptide" evidence="1">
    <location>
        <begin position="1"/>
        <end position="19"/>
    </location>
</feature>
<evidence type="ECO:0000256" key="1">
    <source>
        <dbReference type="SAM" id="SignalP"/>
    </source>
</evidence>
<evidence type="ECO:0000313" key="4">
    <source>
        <dbReference type="Proteomes" id="UP001497525"/>
    </source>
</evidence>
<dbReference type="Pfam" id="PF00188">
    <property type="entry name" value="CAP"/>
    <property type="match status" value="1"/>
</dbReference>
<evidence type="ECO:0000259" key="2">
    <source>
        <dbReference type="SMART" id="SM00198"/>
    </source>
</evidence>
<dbReference type="AlphaFoldDB" id="A0AAV2U004"/>
<dbReference type="CDD" id="cd05380">
    <property type="entry name" value="CAP_euk"/>
    <property type="match status" value="1"/>
</dbReference>
<dbReference type="InterPro" id="IPR001283">
    <property type="entry name" value="CRISP-related"/>
</dbReference>
<feature type="domain" description="SCP" evidence="2">
    <location>
        <begin position="35"/>
        <end position="180"/>
    </location>
</feature>
<dbReference type="Proteomes" id="UP001497525">
    <property type="component" value="Unassembled WGS sequence"/>
</dbReference>
<comment type="caution">
    <text evidence="3">The sequence shown here is derived from an EMBL/GenBank/DDBJ whole genome shotgun (WGS) entry which is preliminary data.</text>
</comment>
<dbReference type="PANTHER" id="PTHR10334">
    <property type="entry name" value="CYSTEINE-RICH SECRETORY PROTEIN-RELATED"/>
    <property type="match status" value="1"/>
</dbReference>
<sequence length="189" mass="21495">MYAVNLILLLCIPTHLVAGSCLTTTAIPAAPVRVERADCYLLREHNEYRKKVAMGLVDRQPAAKNLGPLEWDETLAIAAKEWAINCDFKHERPAKYGENLYFSTNENGDATRAWFDEHSLFTFGPLKSGGFLHYTQMVWADTTRLGCVKQFCSKLRSGSRIVPNAYLTVCKYDPRGNWLEQKPYEDRTT</sequence>
<reference evidence="3" key="1">
    <citation type="submission" date="2024-06" db="EMBL/GenBank/DDBJ databases">
        <authorList>
            <person name="Liu X."/>
            <person name="Lenzi L."/>
            <person name="Haldenby T S."/>
            <person name="Uol C."/>
        </authorList>
    </citation>
    <scope>NUCLEOTIDE SEQUENCE</scope>
</reference>
<dbReference type="SUPFAM" id="SSF55797">
    <property type="entry name" value="PR-1-like"/>
    <property type="match status" value="1"/>
</dbReference>
<name>A0AAV2U004_CALDB</name>
<proteinExistence type="predicted"/>
<keyword evidence="1" id="KW-0732">Signal</keyword>
<dbReference type="Gene3D" id="3.40.33.10">
    <property type="entry name" value="CAP"/>
    <property type="match status" value="1"/>
</dbReference>
<accession>A0AAV2U004</accession>
<dbReference type="InterPro" id="IPR035940">
    <property type="entry name" value="CAP_sf"/>
</dbReference>
<gene>
    <name evidence="3" type="ORF">CDAUBV1_LOCUS15833</name>
</gene>
<dbReference type="SMART" id="SM00198">
    <property type="entry name" value="SCP"/>
    <property type="match status" value="1"/>
</dbReference>
<evidence type="ECO:0000313" key="3">
    <source>
        <dbReference type="EMBL" id="CAL5140520.1"/>
    </source>
</evidence>
<dbReference type="PRINTS" id="PR00837">
    <property type="entry name" value="V5TPXLIKE"/>
</dbReference>
<organism evidence="3 4">
    <name type="scientific">Calicophoron daubneyi</name>
    <name type="common">Rumen fluke</name>
    <name type="synonym">Paramphistomum daubneyi</name>
    <dbReference type="NCBI Taxonomy" id="300641"/>
    <lineage>
        <taxon>Eukaryota</taxon>
        <taxon>Metazoa</taxon>
        <taxon>Spiralia</taxon>
        <taxon>Lophotrochozoa</taxon>
        <taxon>Platyhelminthes</taxon>
        <taxon>Trematoda</taxon>
        <taxon>Digenea</taxon>
        <taxon>Plagiorchiida</taxon>
        <taxon>Pronocephalata</taxon>
        <taxon>Paramphistomoidea</taxon>
        <taxon>Paramphistomidae</taxon>
        <taxon>Calicophoron</taxon>
    </lineage>
</organism>
<dbReference type="EMBL" id="CAXLJL010000734">
    <property type="protein sequence ID" value="CAL5140520.1"/>
    <property type="molecule type" value="Genomic_DNA"/>
</dbReference>
<dbReference type="InterPro" id="IPR014044">
    <property type="entry name" value="CAP_dom"/>
</dbReference>